<dbReference type="PANTHER" id="PTHR45625:SF4">
    <property type="entry name" value="PEPTIDYLPROLYL ISOMERASE DOMAIN AND WD REPEAT-CONTAINING PROTEIN 1"/>
    <property type="match status" value="1"/>
</dbReference>
<dbReference type="STRING" id="286115.A0A507CCW8"/>
<gene>
    <name evidence="9" type="ORF">SeLEV6574_g04147</name>
    <name evidence="8" type="ORF">SeMB42_g07191</name>
</gene>
<evidence type="ECO:0000313" key="11">
    <source>
        <dbReference type="Proteomes" id="UP000320475"/>
    </source>
</evidence>
<dbReference type="Proteomes" id="UP000320475">
    <property type="component" value="Unassembled WGS sequence"/>
</dbReference>
<evidence type="ECO:0000256" key="5">
    <source>
        <dbReference type="ARBA" id="ARBA00038147"/>
    </source>
</evidence>
<keyword evidence="10" id="KW-1185">Reference proteome</keyword>
<organism evidence="8 10">
    <name type="scientific">Synchytrium endobioticum</name>
    <dbReference type="NCBI Taxonomy" id="286115"/>
    <lineage>
        <taxon>Eukaryota</taxon>
        <taxon>Fungi</taxon>
        <taxon>Fungi incertae sedis</taxon>
        <taxon>Chytridiomycota</taxon>
        <taxon>Chytridiomycota incertae sedis</taxon>
        <taxon>Chytridiomycetes</taxon>
        <taxon>Synchytriales</taxon>
        <taxon>Synchytriaceae</taxon>
        <taxon>Synchytrium</taxon>
    </lineage>
</organism>
<dbReference type="PRINTS" id="PR00153">
    <property type="entry name" value="CSAPPISMRASE"/>
</dbReference>
<evidence type="ECO:0000313" key="8">
    <source>
        <dbReference type="EMBL" id="TPX35383.1"/>
    </source>
</evidence>
<comment type="function">
    <text evidence="2 6">PPIases accelerate the folding of proteins. It catalyzes the cis-trans isomerization of proline imidic peptide bonds in oligopeptides.</text>
</comment>
<dbReference type="InterPro" id="IPR020892">
    <property type="entry name" value="Cyclophilin-type_PPIase_CS"/>
</dbReference>
<keyword evidence="4 6" id="KW-0413">Isomerase</keyword>
<dbReference type="InterPro" id="IPR024936">
    <property type="entry name" value="Cyclophilin-type_PPIase"/>
</dbReference>
<dbReference type="PANTHER" id="PTHR45625">
    <property type="entry name" value="PEPTIDYL-PROLYL CIS-TRANS ISOMERASE-RELATED"/>
    <property type="match status" value="1"/>
</dbReference>
<dbReference type="GO" id="GO:0003755">
    <property type="term" value="F:peptidyl-prolyl cis-trans isomerase activity"/>
    <property type="evidence" value="ECO:0007669"/>
    <property type="project" value="UniProtKB-UniRule"/>
</dbReference>
<evidence type="ECO:0000313" key="9">
    <source>
        <dbReference type="EMBL" id="TPX45027.1"/>
    </source>
</evidence>
<dbReference type="VEuPathDB" id="FungiDB:SeMB42_g07191"/>
<dbReference type="EC" id="5.2.1.8" evidence="6"/>
<dbReference type="Gene3D" id="2.40.100.10">
    <property type="entry name" value="Cyclophilin-like"/>
    <property type="match status" value="1"/>
</dbReference>
<dbReference type="InterPro" id="IPR044666">
    <property type="entry name" value="Cyclophilin_A-like"/>
</dbReference>
<evidence type="ECO:0000256" key="4">
    <source>
        <dbReference type="ARBA" id="ARBA00023235"/>
    </source>
</evidence>
<accession>A0A507CCW8</accession>
<comment type="caution">
    <text evidence="8">The sequence shown here is derived from an EMBL/GenBank/DDBJ whole genome shotgun (WGS) entry which is preliminary data.</text>
</comment>
<keyword evidence="3 6" id="KW-0697">Rotamase</keyword>
<dbReference type="Proteomes" id="UP000317494">
    <property type="component" value="Unassembled WGS sequence"/>
</dbReference>
<dbReference type="InterPro" id="IPR029000">
    <property type="entry name" value="Cyclophilin-like_dom_sf"/>
</dbReference>
<dbReference type="InterPro" id="IPR002130">
    <property type="entry name" value="Cyclophilin-type_PPIase_dom"/>
</dbReference>
<dbReference type="Pfam" id="PF00160">
    <property type="entry name" value="Pro_isomerase"/>
    <property type="match status" value="1"/>
</dbReference>
<dbReference type="GO" id="GO:0006457">
    <property type="term" value="P:protein folding"/>
    <property type="evidence" value="ECO:0007669"/>
    <property type="project" value="InterPro"/>
</dbReference>
<dbReference type="EMBL" id="QEAM01000158">
    <property type="protein sequence ID" value="TPX45027.1"/>
    <property type="molecule type" value="Genomic_DNA"/>
</dbReference>
<comment type="catalytic activity">
    <reaction evidence="1 6">
        <text>[protein]-peptidylproline (omega=180) = [protein]-peptidylproline (omega=0)</text>
        <dbReference type="Rhea" id="RHEA:16237"/>
        <dbReference type="Rhea" id="RHEA-COMP:10747"/>
        <dbReference type="Rhea" id="RHEA-COMP:10748"/>
        <dbReference type="ChEBI" id="CHEBI:83833"/>
        <dbReference type="ChEBI" id="CHEBI:83834"/>
        <dbReference type="EC" id="5.2.1.8"/>
    </reaction>
</comment>
<comment type="similarity">
    <text evidence="5">Belongs to the cyclophilin-type PPIase family. PPIL1 subfamily.</text>
</comment>
<name>A0A507CCW8_9FUNG</name>
<evidence type="ECO:0000313" key="10">
    <source>
        <dbReference type="Proteomes" id="UP000317494"/>
    </source>
</evidence>
<dbReference type="GO" id="GO:0071013">
    <property type="term" value="C:catalytic step 2 spliceosome"/>
    <property type="evidence" value="ECO:0007669"/>
    <property type="project" value="TreeGrafter"/>
</dbReference>
<evidence type="ECO:0000256" key="6">
    <source>
        <dbReference type="RuleBase" id="RU363019"/>
    </source>
</evidence>
<dbReference type="PROSITE" id="PS50072">
    <property type="entry name" value="CSA_PPIASE_2"/>
    <property type="match status" value="1"/>
</dbReference>
<dbReference type="PIRSF" id="PIRSF001467">
    <property type="entry name" value="Peptidylpro_ismrse"/>
    <property type="match status" value="1"/>
</dbReference>
<dbReference type="SUPFAM" id="SSF50891">
    <property type="entry name" value="Cyclophilin-like"/>
    <property type="match status" value="1"/>
</dbReference>
<feature type="domain" description="PPIase cyclophilin-type" evidence="7">
    <location>
        <begin position="1"/>
        <end position="155"/>
    </location>
</feature>
<dbReference type="EMBL" id="QEAN01000474">
    <property type="protein sequence ID" value="TPX35383.1"/>
    <property type="molecule type" value="Genomic_DNA"/>
</dbReference>
<evidence type="ECO:0000256" key="2">
    <source>
        <dbReference type="ARBA" id="ARBA00002388"/>
    </source>
</evidence>
<dbReference type="OrthoDB" id="271386at2759"/>
<evidence type="ECO:0000259" key="7">
    <source>
        <dbReference type="PROSITE" id="PS50072"/>
    </source>
</evidence>
<proteinExistence type="inferred from homology"/>
<reference evidence="10 11" key="1">
    <citation type="journal article" date="2019" name="Sci. Rep.">
        <title>Comparative genomics of chytrid fungi reveal insights into the obligate biotrophic and pathogenic lifestyle of Synchytrium endobioticum.</title>
        <authorList>
            <person name="van de Vossenberg B.T.L.H."/>
            <person name="Warris S."/>
            <person name="Nguyen H.D.T."/>
            <person name="van Gent-Pelzer M.P.E."/>
            <person name="Joly D.L."/>
            <person name="van de Geest H.C."/>
            <person name="Bonants P.J.M."/>
            <person name="Smith D.S."/>
            <person name="Levesque C.A."/>
            <person name="van der Lee T.A.J."/>
        </authorList>
    </citation>
    <scope>NUCLEOTIDE SEQUENCE [LARGE SCALE GENOMIC DNA]</scope>
    <source>
        <strain evidence="9 11">LEV6574</strain>
        <strain evidence="8 10">MB42</strain>
    </source>
</reference>
<dbReference type="FunFam" id="2.40.100.10:FF:000008">
    <property type="entry name" value="Peptidyl-prolyl cis-trans isomerase"/>
    <property type="match status" value="1"/>
</dbReference>
<dbReference type="AlphaFoldDB" id="A0A507CCW8"/>
<evidence type="ECO:0000256" key="3">
    <source>
        <dbReference type="ARBA" id="ARBA00023110"/>
    </source>
</evidence>
<dbReference type="PROSITE" id="PS00170">
    <property type="entry name" value="CSA_PPIASE_1"/>
    <property type="match status" value="1"/>
</dbReference>
<sequence>MSRTVTLETSAGTLVIELYWNHAQKTCQNFYELAKRGYYNGCKFHRIIADFMLQTGDPTGTGRGGTSIYGEKFADEIHPELKHTGAGILSMANSGPNTNGSQFFITLAPTPWLDGKHTIFGRVAAGMTVLKRLGVVPTDRNDRPIEDVCITNAKTSGGLEIDV</sequence>
<evidence type="ECO:0000256" key="1">
    <source>
        <dbReference type="ARBA" id="ARBA00000971"/>
    </source>
</evidence>
<protein>
    <recommendedName>
        <fullName evidence="6">Peptidyl-prolyl cis-trans isomerase</fullName>
        <shortName evidence="6">PPIase</shortName>
        <ecNumber evidence="6">5.2.1.8</ecNumber>
    </recommendedName>
</protein>